<dbReference type="Proteomes" id="UP001162031">
    <property type="component" value="Unassembled WGS sequence"/>
</dbReference>
<dbReference type="GO" id="GO:0000408">
    <property type="term" value="C:EKC/KEOPS complex"/>
    <property type="evidence" value="ECO:0007669"/>
    <property type="project" value="TreeGrafter"/>
</dbReference>
<comment type="similarity">
    <text evidence="2 5">Belongs to the CGI121/TPRKB family.</text>
</comment>
<dbReference type="PANTHER" id="PTHR15840">
    <property type="entry name" value="CGI-121 FAMILY MEMBER"/>
    <property type="match status" value="1"/>
</dbReference>
<evidence type="ECO:0000313" key="6">
    <source>
        <dbReference type="EMBL" id="CAI5735169.1"/>
    </source>
</evidence>
<dbReference type="GO" id="GO:0005634">
    <property type="term" value="C:nucleus"/>
    <property type="evidence" value="ECO:0007669"/>
    <property type="project" value="UniProtKB-SubCell"/>
</dbReference>
<evidence type="ECO:0000256" key="3">
    <source>
        <dbReference type="ARBA" id="ARBA00022694"/>
    </source>
</evidence>
<comment type="caution">
    <text evidence="6">The sequence shown here is derived from an EMBL/GenBank/DDBJ whole genome shotgun (WGS) entry which is preliminary data.</text>
</comment>
<gene>
    <name evidence="6" type="ORF">HBR001_LOCUS6398</name>
</gene>
<accession>A0AAV0UI45</accession>
<name>A0AAV0UI45_HYABA</name>
<organism evidence="6 7">
    <name type="scientific">Hyaloperonospora brassicae</name>
    <name type="common">Brassica downy mildew</name>
    <name type="synonym">Peronospora brassicae</name>
    <dbReference type="NCBI Taxonomy" id="162125"/>
    <lineage>
        <taxon>Eukaryota</taxon>
        <taxon>Sar</taxon>
        <taxon>Stramenopiles</taxon>
        <taxon>Oomycota</taxon>
        <taxon>Peronosporomycetes</taxon>
        <taxon>Peronosporales</taxon>
        <taxon>Peronosporaceae</taxon>
        <taxon>Hyaloperonospora</taxon>
    </lineage>
</organism>
<dbReference type="EMBL" id="CANTFL010001256">
    <property type="protein sequence ID" value="CAI5735169.1"/>
    <property type="molecule type" value="Genomic_DNA"/>
</dbReference>
<keyword evidence="7" id="KW-1185">Reference proteome</keyword>
<evidence type="ECO:0000256" key="5">
    <source>
        <dbReference type="RuleBase" id="RU004398"/>
    </source>
</evidence>
<evidence type="ECO:0000256" key="1">
    <source>
        <dbReference type="ARBA" id="ARBA00004123"/>
    </source>
</evidence>
<reference evidence="6" key="1">
    <citation type="submission" date="2022-12" db="EMBL/GenBank/DDBJ databases">
        <authorList>
            <person name="Webb A."/>
        </authorList>
    </citation>
    <scope>NUCLEOTIDE SEQUENCE</scope>
    <source>
        <strain evidence="6">Hp1</strain>
    </source>
</reference>
<dbReference type="SUPFAM" id="SSF143870">
    <property type="entry name" value="PF0523-like"/>
    <property type="match status" value="1"/>
</dbReference>
<evidence type="ECO:0008006" key="8">
    <source>
        <dbReference type="Google" id="ProtNLM"/>
    </source>
</evidence>
<sequence>MPLEAHTYALFDNRTLHVGYYKDVTNCSTLRQSLLDKKLDVALLNAHLIAGPFQVHAAASRVFLCDASSRLTTRSLHAELVFNMSGSRNVSESFKRFGVNEDMTSLVVCVIDAEDETLEQVQMLVQGVQVPFEELGMHLTDEDANLIKKVYKISEQELTQSTLADAATCRIATKSCSK</sequence>
<dbReference type="Pfam" id="PF08617">
    <property type="entry name" value="CGI-121"/>
    <property type="match status" value="1"/>
</dbReference>
<comment type="subcellular location">
    <subcellularLocation>
        <location evidence="1">Nucleus</location>
    </subcellularLocation>
</comment>
<dbReference type="GO" id="GO:0005829">
    <property type="term" value="C:cytosol"/>
    <property type="evidence" value="ECO:0007669"/>
    <property type="project" value="TreeGrafter"/>
</dbReference>
<proteinExistence type="inferred from homology"/>
<dbReference type="GO" id="GO:0002949">
    <property type="term" value="P:tRNA threonylcarbamoyladenosine modification"/>
    <property type="evidence" value="ECO:0007669"/>
    <property type="project" value="TreeGrafter"/>
</dbReference>
<keyword evidence="4 5" id="KW-0539">Nucleus</keyword>
<dbReference type="Gene3D" id="3.30.2380.10">
    <property type="entry name" value="CGI121/TPRKB"/>
    <property type="match status" value="1"/>
</dbReference>
<dbReference type="PANTHER" id="PTHR15840:SF10">
    <property type="entry name" value="EKC_KEOPS COMPLEX SUBUNIT TPRKB"/>
    <property type="match status" value="1"/>
</dbReference>
<protein>
    <recommendedName>
        <fullName evidence="8">EKC/KEOPS complex subunit CGI121</fullName>
    </recommendedName>
</protein>
<evidence type="ECO:0000256" key="2">
    <source>
        <dbReference type="ARBA" id="ARBA00005546"/>
    </source>
</evidence>
<evidence type="ECO:0000313" key="7">
    <source>
        <dbReference type="Proteomes" id="UP001162031"/>
    </source>
</evidence>
<dbReference type="NCBIfam" id="NF011465">
    <property type="entry name" value="PRK14886.1-1"/>
    <property type="match status" value="1"/>
</dbReference>
<dbReference type="AlphaFoldDB" id="A0AAV0UI45"/>
<evidence type="ECO:0000256" key="4">
    <source>
        <dbReference type="ARBA" id="ARBA00023242"/>
    </source>
</evidence>
<keyword evidence="3" id="KW-0819">tRNA processing</keyword>
<dbReference type="InterPro" id="IPR036504">
    <property type="entry name" value="CGI121/TPRKB_sf"/>
</dbReference>
<dbReference type="InterPro" id="IPR013926">
    <property type="entry name" value="CGI121/TPRKB"/>
</dbReference>